<feature type="transmembrane region" description="Helical" evidence="2">
    <location>
        <begin position="595"/>
        <end position="617"/>
    </location>
</feature>
<evidence type="ECO:0000256" key="1">
    <source>
        <dbReference type="SAM" id="MobiDB-lite"/>
    </source>
</evidence>
<dbReference type="AlphaFoldDB" id="A0A9J6CF99"/>
<dbReference type="GO" id="GO:0060271">
    <property type="term" value="P:cilium assembly"/>
    <property type="evidence" value="ECO:0007669"/>
    <property type="project" value="InterPro"/>
</dbReference>
<feature type="compositionally biased region" description="Low complexity" evidence="1">
    <location>
        <begin position="652"/>
        <end position="667"/>
    </location>
</feature>
<organism evidence="4 5">
    <name type="scientific">Polypedilum vanderplanki</name>
    <name type="common">Sleeping chironomid midge</name>
    <dbReference type="NCBI Taxonomy" id="319348"/>
    <lineage>
        <taxon>Eukaryota</taxon>
        <taxon>Metazoa</taxon>
        <taxon>Ecdysozoa</taxon>
        <taxon>Arthropoda</taxon>
        <taxon>Hexapoda</taxon>
        <taxon>Insecta</taxon>
        <taxon>Pterygota</taxon>
        <taxon>Neoptera</taxon>
        <taxon>Endopterygota</taxon>
        <taxon>Diptera</taxon>
        <taxon>Nematocera</taxon>
        <taxon>Chironomoidea</taxon>
        <taxon>Chironomidae</taxon>
        <taxon>Chironominae</taxon>
        <taxon>Polypedilum</taxon>
        <taxon>Polypedilum</taxon>
    </lineage>
</organism>
<dbReference type="PROSITE" id="PS51257">
    <property type="entry name" value="PROKAR_LIPOPROTEIN"/>
    <property type="match status" value="1"/>
</dbReference>
<feature type="chain" id="PRO_5039894464" description="Meckelin-like" evidence="3">
    <location>
        <begin position="23"/>
        <end position="959"/>
    </location>
</feature>
<name>A0A9J6CF99_POLVA</name>
<feature type="region of interest" description="Disordered" evidence="1">
    <location>
        <begin position="646"/>
        <end position="667"/>
    </location>
</feature>
<evidence type="ECO:0000256" key="2">
    <source>
        <dbReference type="SAM" id="Phobius"/>
    </source>
</evidence>
<keyword evidence="2" id="KW-1133">Transmembrane helix</keyword>
<keyword evidence="2" id="KW-0812">Transmembrane</keyword>
<feature type="transmembrane region" description="Helical" evidence="2">
    <location>
        <begin position="750"/>
        <end position="771"/>
    </location>
</feature>
<feature type="transmembrane region" description="Helical" evidence="2">
    <location>
        <begin position="695"/>
        <end position="713"/>
    </location>
</feature>
<dbReference type="Proteomes" id="UP001107558">
    <property type="component" value="Chromosome 1"/>
</dbReference>
<feature type="signal peptide" evidence="3">
    <location>
        <begin position="1"/>
        <end position="22"/>
    </location>
</feature>
<dbReference type="Pfam" id="PF09773">
    <property type="entry name" value="Meckelin"/>
    <property type="match status" value="1"/>
</dbReference>
<keyword evidence="3" id="KW-0732">Signal</keyword>
<gene>
    <name evidence="4" type="ORF">PVAND_010346</name>
</gene>
<sequence length="959" mass="112802">MLQKIIVIIVLIVIALTSCTIGNDDDESFYYANNNKFFANNRKSCQLNSIFDVDYFKCRLCDGNFHLMATRQKKLCSCDKNSTEVFEYDNILKRPICEKNSNSKKEEEETKCSIRFVNATNFSSIRKSVRVFRLPLNEKCFCNTKNNEDYRGSYCIKQELLKDLKNYQLYRNLPLTQTLNLNYELKFIVFFCKILHKRDYCNYLANICVLTQYDLDKNGPCYTFYQQQSQQQLGNIDEGGSYSSSFNEGNEFDGGEKMKPFLFFRGRRSNKNLFDKFIDFSYNINNANSTINFTILNYNLHGNLSEMRAMKLSDLDLCNQYTAHAENVKFARNFFSKCTINLREYIALQSNTRFSTLYLNYYENQANFVQTVPILIRNAFKANEEDDIERWQLVKRFFLIDTTSGMISGKNNNDDEYDDELKFYEQYTQINYVKSIELRFHLSDDDDDDENSEEFNKINIPLLIIEYGSMNLTQIAQILKSSNNVDEYQLYNVDFHLKIKFTKRPNLNFFFQIILPIFILIAFFYALMSTFFYKISQQKLEYDLSILLNFIINLMANISNAFFVFILIFIAYVYFVYKSQSTIVKIMLPIEREEGMIEILFAFAIIFKVVKLLKLFFDMITLDIFFIDWERPKAFNTSDHFLHGSNKSHPGTPSITSSLKPTLSSSPSPTNDCVSAWRNYFVANEWQELITKRKISVQLHVIFVIVFLIIFGFENLSSTDFGWFLNATHHEISNETTVADITNENRLLKVATGAMIYLFIYILQRIWNFLVYERFIDNCLQQFIDVVSIANISVLILINNYGHYVHGRSVHGRSDIDTFNMILQFKREEENLCGNRGLLPQSDQQTYTILAPRNLRLFYEKLISPIQNNKSNHYHQQYNKFEQNFEKTMVTYHNINRFFAAFIDHALKDVDYMIKEKNLFEKLFDCELESSNINNESKGIFYIDNGHSFDKGNNILYDA</sequence>
<evidence type="ECO:0000313" key="5">
    <source>
        <dbReference type="Proteomes" id="UP001107558"/>
    </source>
</evidence>
<dbReference type="OrthoDB" id="419138at2759"/>
<reference evidence="4" key="1">
    <citation type="submission" date="2021-03" db="EMBL/GenBank/DDBJ databases">
        <title>Chromosome level genome of the anhydrobiotic midge Polypedilum vanderplanki.</title>
        <authorList>
            <person name="Yoshida Y."/>
            <person name="Kikawada T."/>
            <person name="Gusev O."/>
        </authorList>
    </citation>
    <scope>NUCLEOTIDE SEQUENCE</scope>
    <source>
        <strain evidence="4">NIAS01</strain>
        <tissue evidence="4">Whole body or cell culture</tissue>
    </source>
</reference>
<dbReference type="InterPro" id="IPR019170">
    <property type="entry name" value="Meckelin"/>
</dbReference>
<keyword evidence="5" id="KW-1185">Reference proteome</keyword>
<dbReference type="PANTHER" id="PTHR21274">
    <property type="entry name" value="MECKELIN"/>
    <property type="match status" value="1"/>
</dbReference>
<keyword evidence="2" id="KW-0472">Membrane</keyword>
<feature type="transmembrane region" description="Helical" evidence="2">
    <location>
        <begin position="509"/>
        <end position="533"/>
    </location>
</feature>
<accession>A0A9J6CF99</accession>
<evidence type="ECO:0000313" key="4">
    <source>
        <dbReference type="EMBL" id="KAG5680865.1"/>
    </source>
</evidence>
<dbReference type="GO" id="GO:0036038">
    <property type="term" value="C:MKS complex"/>
    <property type="evidence" value="ECO:0007669"/>
    <property type="project" value="InterPro"/>
</dbReference>
<proteinExistence type="predicted"/>
<evidence type="ECO:0000256" key="3">
    <source>
        <dbReference type="SAM" id="SignalP"/>
    </source>
</evidence>
<dbReference type="PANTHER" id="PTHR21274:SF0">
    <property type="entry name" value="MECKELIN"/>
    <property type="match status" value="1"/>
</dbReference>
<feature type="transmembrane region" description="Helical" evidence="2">
    <location>
        <begin position="554"/>
        <end position="575"/>
    </location>
</feature>
<evidence type="ECO:0008006" key="6">
    <source>
        <dbReference type="Google" id="ProtNLM"/>
    </source>
</evidence>
<protein>
    <recommendedName>
        <fullName evidence="6">Meckelin-like</fullName>
    </recommendedName>
</protein>
<comment type="caution">
    <text evidence="4">The sequence shown here is derived from an EMBL/GenBank/DDBJ whole genome shotgun (WGS) entry which is preliminary data.</text>
</comment>
<dbReference type="EMBL" id="JADBJN010000001">
    <property type="protein sequence ID" value="KAG5680865.1"/>
    <property type="molecule type" value="Genomic_DNA"/>
</dbReference>